<feature type="compositionally biased region" description="Low complexity" evidence="7">
    <location>
        <begin position="2777"/>
        <end position="2814"/>
    </location>
</feature>
<feature type="region of interest" description="Disordered" evidence="7">
    <location>
        <begin position="1032"/>
        <end position="1056"/>
    </location>
</feature>
<dbReference type="SMART" id="SM00119">
    <property type="entry name" value="HECTc"/>
    <property type="match status" value="1"/>
</dbReference>
<gene>
    <name evidence="9" type="ORF">NCLIV_012910</name>
</gene>
<feature type="region of interest" description="Disordered" evidence="7">
    <location>
        <begin position="3376"/>
        <end position="3421"/>
    </location>
</feature>
<comment type="catalytic activity">
    <reaction evidence="1">
        <text>S-ubiquitinyl-[E2 ubiquitin-conjugating enzyme]-L-cysteine + [acceptor protein]-L-lysine = [E2 ubiquitin-conjugating enzyme]-L-cysteine + N(6)-ubiquitinyl-[acceptor protein]-L-lysine.</text>
        <dbReference type="EC" id="2.3.2.26"/>
    </reaction>
</comment>
<keyword evidence="5 6" id="KW-0833">Ubl conjugation pathway</keyword>
<dbReference type="eggNOG" id="KOG0168">
    <property type="taxonomic scope" value="Eukaryota"/>
</dbReference>
<feature type="compositionally biased region" description="Basic and acidic residues" evidence="7">
    <location>
        <begin position="445"/>
        <end position="455"/>
    </location>
</feature>
<feature type="compositionally biased region" description="Basic and acidic residues" evidence="7">
    <location>
        <begin position="189"/>
        <end position="198"/>
    </location>
</feature>
<feature type="compositionally biased region" description="Basic residues" evidence="7">
    <location>
        <begin position="1799"/>
        <end position="1811"/>
    </location>
</feature>
<feature type="region of interest" description="Disordered" evidence="7">
    <location>
        <begin position="2690"/>
        <end position="2729"/>
    </location>
</feature>
<feature type="active site" description="Glycyl thioester intermediate" evidence="6">
    <location>
        <position position="4004"/>
    </location>
</feature>
<feature type="region of interest" description="Disordered" evidence="7">
    <location>
        <begin position="404"/>
        <end position="460"/>
    </location>
</feature>
<feature type="compositionally biased region" description="Basic and acidic residues" evidence="7">
    <location>
        <begin position="1270"/>
        <end position="1303"/>
    </location>
</feature>
<feature type="compositionally biased region" description="Low complexity" evidence="7">
    <location>
        <begin position="1477"/>
        <end position="1486"/>
    </location>
</feature>
<feature type="compositionally biased region" description="Polar residues" evidence="7">
    <location>
        <begin position="3620"/>
        <end position="3636"/>
    </location>
</feature>
<dbReference type="PANTHER" id="PTHR45670">
    <property type="entry name" value="E3 UBIQUITIN-PROTEIN LIGASE TRIP12"/>
    <property type="match status" value="1"/>
</dbReference>
<dbReference type="eggNOG" id="KOG0170">
    <property type="taxonomic scope" value="Eukaryota"/>
</dbReference>
<evidence type="ECO:0000256" key="3">
    <source>
        <dbReference type="ARBA" id="ARBA00012485"/>
    </source>
</evidence>
<feature type="compositionally biased region" description="Basic and acidic residues" evidence="7">
    <location>
        <begin position="3600"/>
        <end position="3619"/>
    </location>
</feature>
<feature type="compositionally biased region" description="Basic and acidic residues" evidence="7">
    <location>
        <begin position="2303"/>
        <end position="2312"/>
    </location>
</feature>
<dbReference type="InterPro" id="IPR011989">
    <property type="entry name" value="ARM-like"/>
</dbReference>
<dbReference type="Gene3D" id="3.30.2160.10">
    <property type="entry name" value="Hect, E3 ligase catalytic domain"/>
    <property type="match status" value="1"/>
</dbReference>
<sequence>MQRFIVMGRGTGRAASDDSRWAAMLEALQQPNPTQHTACLADLQEWLSYATEGSIGQFPLEAFVSALFDLLDGKPAASAFPRPSLARRVSAGASPPSPAQSGPHAASPRSRRGGKARERSRDKDDESKAEGRDEGDKPRRRRGRSSQRPSEDPTPTEGSEQSSEASAAPKAPPSQASPRPAEGAEDSEEGRGDADEHAAPASAAASGARAGDEGETESGEAEQRTQSRPAGNLAFEFGSLAVRFGLEAGRVEGLLGADDDFVLGAMGDEDLLLLQQQAALLGEDADGQVQKLLLVANCLFLLLDLLPVQAAAAIVRQPQYLRILNSKLTSIEYIDLAEKILQCMDKLSEEQPLSIFLSGGLQACLAFLDFFSLDVQRRTMKSAARLFKTAQAWASTASLSTSVRSVSQGLPPGRTEGTAPAEAAAGSSLPSARSEGPAQRRAVWRRREKDGRADEGGSADSVARYLEKRLEQQREELKRLISPVLPTLSSLLTYEDETLVQYACQCWRSFIDSLVSLHLRAASCSPPCPSVGASPLVSSRSSPASDTAAEASAAREPSGPSVDSATALQLLCRRFGPHGVAGDGALSASFSSSGLPFFASPSPVFARDERDERLRWIEDAGRRYQTSLASLAKELSEVAASSLVPNLLALISRHVDSAVVAARAASPNKDEEKEEGIASLQNACVTDAAHTLAVLANFSTNLAEQVLRDARWKSVDRVMHAVGEGPDFMLLLRFVCLGVSLLPSVVFNLPLFFESLRVDTACSASPKKKKKRPASSFAFVKAGEDAGGNPDVAVGVDVAAGMGPASREASDRKSARAASAPRKVARVLLPDAERSRLFVQEPELFGSLLRTFAGALLRLYDRALSSELLLETLQFLLGSVLTASVASDGDARSFAFSAKDEKDGEKLAGSEAPTREQRSLKDELLAELDSVQVAEFLAYILQTKPSATAVAAALSVTLELLTLAPHVFLPVFFKEGVIAFVRRDLEVAVEAGALVALPSGSALTAAVLPPSPLSRSARQLCTPSAALREARGDLRQTAPGACRGQADSEEREGEETDASGLPLRWCFAFSSSGHVATNLSRLALWMRASILLLPSVQASCMLPASGPVRPTGAARGVDRRVGDDPGSLENAPELEQPTLPPLSASTCDSVLPRLHRVTALLAACETEETGEAVDQAKAGSAPRAAQDGAASPGAAEASVEVHAAEGKPEGGERERAWHAFVALRDLLEGEEQVSAFEFIVSDVAAALAQFLGGLEASSQARADDQTDFEQQERHAAAGAERRTLTPAANDEKSEMETETEGFRKRLRSHQNIEPKGSRADVLHDRLCLFLRAFAFSSALAPQAPAGASLWEDLDWSQADGCLLLLLASLCMKSLGRANSSLAVQTVFSSSDKNSIGTSSCLPPHLRPSTPPGFFSDRSGVRASKLSPSSRALPLTASVPTGRNEGEATADPSSAAGHSSAHQTPKHRPEGDHACAPSSGTSLSATSTHSLSASSSASVVSSSLASGVSGASSSRSSSSSSRGFLPHGDQPGGESDSLFRRVRLYYGLPTAYASLLASRHSPQIPAENEGRAAAPGDDAQGDSTAKGRPRRTLARSLGFGASESAGAAFQETTEDIVSLFSSLHREVFLHLRPSAQERKKARLRAQRLRSLAPAAGKPAGDKVEEDKVEGDKTAGETGDPFAAEASRPAETEQSLDPDGGSAGEKKKRGEKKEGAPWDGEGLATKRRREQGEAEAGAEAPDRAVTAVEAHADRGPGENESEGRGDTEDKSSEAKRNARRTCDAGSPSRRASSRDEGTERKGHRRARERRRRGGSQAHASRGAEGRSSSESALLSSLIRQILPSSLGVSPGEGHTSAGSPTDLLSLLVRSAALQGDDDISDEDDFLFSQAARESRGASQAFDSRSGFTASLLASGSGSSLAPVSHSGSATASSQSAASPSTASPASSASGASSSSSFVSSHEQSLLQMIDRLNASLGQGASASAVGGDAEGRTRVGVFPSSLFSPFASSAFQRYASNGGLRGASRRHLLEGGERERRDGREARAEFNYLLDGQASIGCIEAYAAREVNYTAVSAYSQRAHLHASPQPRSSLGPFVGSEASARSPKGDGGDSGEQAQGGNREKEAAGDQVAAAKKDERVDKAELQKEEEGEDGQGADERTGERRSGEGSSRPRRTLSRGASGRGGAEKKEGAEEAEEEKATPVGRRRERQTARPEDAGREEGRRRRERQKEGSGVRGTMSCRAGRGPSRSRGREGKAVPQTMRRSAGAKTEETKEAKPPEDGVERRRDSSHSPHAANEDTVSPTQRRSEVSRRLESSVAGERNAKDEDAEEEMADSVCGVLEDEDDSEEDDLPHLVRRRERDRRSLRARRGREDEETGALFSLERPEDTSSGFGSTDDEDLETTELEVAFPDASSLACDRSTSRLLSADAASLFPSSSPAVSRPAARDGAEPSRRSSGSDAPAASPLSSSSGSAGLSSRLAWRFGSRPRALFSAGKNAPLSSSLAFAPGAPAAKKNALQLFVGGIPVPPHMTLTEALCRYNRCFPSTHAVRLPRSTAVPRGLAQCAEQRHAEGRGEAGKRTETRAVEGRLDASQSLPLATVAPLAAGAGAEGTHQRNGEGREPEGRTQAQFAAPPSCVQFGDGSVSRTAREALLREGGNESEKQERHPSAYAVLDLNARFLVAADADLPTLPCHPGSPGNCPRPSVHPGQSSGVESQRGDREETGETEETAEEYTALWDARHAIEYEVLAAHDESDRSDSTPFETVSGGEGNDGNLDAVPSSRPSSSGCSSSGSSSCTPCSSLPGAPASGPAAADGGETASGDAAFLREQEQREKDLLEGRQSPLLCTVVDSVFGSRRLLADFRSFVQTRAAGSRATPSPRHSARPPTPLAPLAVPASSMEVCVTPERRRRDHEASAAGKGPPPFASKILECSLISAFEDAVACMAFLRGSAAAPPRRDLLLCAGAQEAAELVCSRKSLRQDRRSCADAALQAPLSSRSGEPAGSATPLFGDAALSDIFARDRTSASLVFLLTLLHHLVKALRRGHVETAFVCGHACVPAAHGSLTSSAFASLARRPPLSVDDGAGRDGSLSVESSKRTRRWGDVADAHSSGSAFRFKQSAPSILSLSEAQLSRFFTSSALSLKLLQVLSDPALVFSLCPPLWLSRLLRGCSFLFPFSARMLYLCQASLGLNRSLCCFGERVREAIDHVAARGGASGVSLASSLFPQRSGNSASSSRFAPLALAAAPLGNRGSTGSGVHGGGTDPTSRALMVTLVARVFSQIKSSPRQQQEFVADLETAVALPRTKVKIHRTRILDSAFKVMEHFHSLLYSSSGRGGVGGNVASQQQPLLEVEYFGEEGVGSGPTIEFYSEVRLGKRGEEEMQKRAEKKKRAEMKKRAENKKRAEMKKRAEKKRRDEEVPVGESARRYCKATQRMAAFVFVEQMVLEALQTHTVPRLFREASSDGCFFPFPYTFVTARLSPSLLRKPECSPLTSSGSSGSMLPSRSSSSPVRAAAASPASSSSSPCSSASAASLSSSSVSSSSVSSSSVSSSSVSSFCASSSTPVAPKAPEEGGRTTPGPTSESRGEGEGEQSAGEAAASSRGEGEARERVATDSRRERKTQEAQVPNSCRLSLLSPRNTPLASSPRSSPPSPAPPSSSSLVSAAPTNEDKVFLLFKLLGQIAAKALLDGRSFTVDLRLHPAFWRLVVEREVCTCGALPLAFSGSLEARDGERAEQQGRGRREDANETTRVRRTRAQTKREKEREARREERRKDEKLEEHAQQRQPRRLCRACVKAESLGLTDLNDVDEQLARSMQHLLRFRSEGNEVEDLALVFVLPGTDIELVEGGSEIAVCNENLDLYIHRVIQVVLLEGVLLQAYAFRYGISTFIPLSSLALFSPQERAYVVFGGGGRIGDSRFWNMEHLRAHIVPDHGFTASSATYIAFLEVLTEFSVEERRRFLRFATGTPVLPHGGFASLRPLMKVVRKPQENGGEGATCDDVLPSVMTCTNYIKLPEYSSKQILRLRLSVAMTEGQGAFTLS</sequence>
<feature type="region of interest" description="Disordered" evidence="7">
    <location>
        <begin position="2604"/>
        <end position="2639"/>
    </location>
</feature>
<feature type="region of interest" description="Disordered" evidence="7">
    <location>
        <begin position="3725"/>
        <end position="3778"/>
    </location>
</feature>
<dbReference type="PROSITE" id="PS50237">
    <property type="entry name" value="HECT"/>
    <property type="match status" value="1"/>
</dbReference>
<feature type="region of interest" description="Disordered" evidence="7">
    <location>
        <begin position="1397"/>
        <end position="1486"/>
    </location>
</feature>
<evidence type="ECO:0000313" key="9">
    <source>
        <dbReference type="EMBL" id="CBZ51498.1"/>
    </source>
</evidence>
<dbReference type="EMBL" id="FR823386">
    <property type="protein sequence ID" value="CBZ51498.1"/>
    <property type="molecule type" value="Genomic_DNA"/>
</dbReference>
<evidence type="ECO:0000256" key="7">
    <source>
        <dbReference type="SAM" id="MobiDB-lite"/>
    </source>
</evidence>
<reference evidence="10" key="1">
    <citation type="journal article" date="2012" name="PLoS Pathog.">
        <title>Comparative genomics of the apicomplexan parasites Toxoplasma gondii and Neospora caninum: Coccidia differing in host range and transmission strategy.</title>
        <authorList>
            <person name="Reid A.J."/>
            <person name="Vermont S.J."/>
            <person name="Cotton J.A."/>
            <person name="Harris D."/>
            <person name="Hill-Cawthorne G.A."/>
            <person name="Konen-Waisman S."/>
            <person name="Latham S.M."/>
            <person name="Mourier T."/>
            <person name="Norton R."/>
            <person name="Quail M.A."/>
            <person name="Sanders M."/>
            <person name="Shanmugam D."/>
            <person name="Sohal A."/>
            <person name="Wasmuth J.D."/>
            <person name="Brunk B."/>
            <person name="Grigg M.E."/>
            <person name="Howard J.C."/>
            <person name="Parkinson J."/>
            <person name="Roos D.S."/>
            <person name="Trees A.J."/>
            <person name="Berriman M."/>
            <person name="Pain A."/>
            <person name="Wastling J.M."/>
        </authorList>
    </citation>
    <scope>NUCLEOTIDE SEQUENCE [LARGE SCALE GENOMIC DNA]</scope>
    <source>
        <strain evidence="10">Liverpool</strain>
    </source>
</reference>
<evidence type="ECO:0000256" key="5">
    <source>
        <dbReference type="ARBA" id="ARBA00022786"/>
    </source>
</evidence>
<feature type="compositionally biased region" description="Low complexity" evidence="7">
    <location>
        <begin position="3487"/>
        <end position="3525"/>
    </location>
</feature>
<protein>
    <recommendedName>
        <fullName evidence="3">HECT-type E3 ubiquitin transferase</fullName>
        <ecNumber evidence="3">2.3.2.26</ecNumber>
    </recommendedName>
</protein>
<feature type="compositionally biased region" description="Low complexity" evidence="7">
    <location>
        <begin position="1817"/>
        <end position="1830"/>
    </location>
</feature>
<feature type="region of interest" description="Disordered" evidence="7">
    <location>
        <begin position="532"/>
        <end position="562"/>
    </location>
</feature>
<feature type="compositionally biased region" description="Low complexity" evidence="7">
    <location>
        <begin position="532"/>
        <end position="561"/>
    </location>
</feature>
<feature type="compositionally biased region" description="Acidic residues" evidence="7">
    <location>
        <begin position="2393"/>
        <end position="2402"/>
    </location>
</feature>
<evidence type="ECO:0000256" key="4">
    <source>
        <dbReference type="ARBA" id="ARBA00022679"/>
    </source>
</evidence>
<feature type="region of interest" description="Disordered" evidence="7">
    <location>
        <begin position="3556"/>
        <end position="3661"/>
    </location>
</feature>
<feature type="domain" description="HECT" evidence="8">
    <location>
        <begin position="3798"/>
        <end position="4037"/>
    </location>
</feature>
<feature type="compositionally biased region" description="Acidic residues" evidence="7">
    <location>
        <begin position="1047"/>
        <end position="1056"/>
    </location>
</feature>
<feature type="region of interest" description="Disordered" evidence="7">
    <location>
        <begin position="2430"/>
        <end position="2472"/>
    </location>
</feature>
<feature type="compositionally biased region" description="Low complexity" evidence="7">
    <location>
        <begin position="2452"/>
        <end position="2472"/>
    </location>
</feature>
<proteinExistence type="inferred from homology"/>
<feature type="region of interest" description="Disordered" evidence="7">
    <location>
        <begin position="3482"/>
        <end position="3525"/>
    </location>
</feature>
<dbReference type="Pfam" id="PF00632">
    <property type="entry name" value="HECT"/>
    <property type="match status" value="1"/>
</dbReference>
<feature type="region of interest" description="Disordered" evidence="7">
    <location>
        <begin position="1565"/>
        <end position="1589"/>
    </location>
</feature>
<feature type="compositionally biased region" description="Basic and acidic residues" evidence="7">
    <location>
        <begin position="2206"/>
        <end position="2230"/>
    </location>
</feature>
<evidence type="ECO:0000313" key="10">
    <source>
        <dbReference type="Proteomes" id="UP000007494"/>
    </source>
</evidence>
<feature type="compositionally biased region" description="Low complexity" evidence="7">
    <location>
        <begin position="3588"/>
        <end position="3599"/>
    </location>
</feature>
<feature type="region of interest" description="Disordered" evidence="7">
    <location>
        <begin position="1505"/>
        <end position="1535"/>
    </location>
</feature>
<dbReference type="VEuPathDB" id="ToxoDB:NCLIV_012910"/>
<feature type="compositionally biased region" description="Low complexity" evidence="7">
    <location>
        <begin position="90"/>
        <end position="108"/>
    </location>
</feature>
<dbReference type="PANTHER" id="PTHR45670:SF1">
    <property type="entry name" value="E3 UBIQUITIN-PROTEIN LIGASE HECTD1"/>
    <property type="match status" value="1"/>
</dbReference>
<feature type="region of interest" description="Disordered" evidence="7">
    <location>
        <begin position="1910"/>
        <end position="1954"/>
    </location>
</feature>
<dbReference type="EC" id="2.3.2.26" evidence="3"/>
<dbReference type="Gene3D" id="3.30.2410.10">
    <property type="entry name" value="Hect, E3 ligase catalytic domain"/>
    <property type="match status" value="1"/>
</dbReference>
<evidence type="ECO:0000256" key="6">
    <source>
        <dbReference type="PROSITE-ProRule" id="PRU00104"/>
    </source>
</evidence>
<comment type="similarity">
    <text evidence="2">Belongs to the UPL family. K-HECT subfamily.</text>
</comment>
<feature type="compositionally biased region" description="Low complexity" evidence="7">
    <location>
        <begin position="159"/>
        <end position="181"/>
    </location>
</feature>
<dbReference type="SUPFAM" id="SSF56204">
    <property type="entry name" value="Hect, E3 ligase catalytic domain"/>
    <property type="match status" value="1"/>
</dbReference>
<name>F0VCY3_NEOCL</name>
<feature type="compositionally biased region" description="Basic and acidic residues" evidence="7">
    <location>
        <begin position="3755"/>
        <end position="3778"/>
    </location>
</feature>
<evidence type="ECO:0000256" key="1">
    <source>
        <dbReference type="ARBA" id="ARBA00000885"/>
    </source>
</evidence>
<accession>F0VCY3</accession>
<dbReference type="Proteomes" id="UP000007494">
    <property type="component" value="Chromosome V"/>
</dbReference>
<feature type="compositionally biased region" description="Basic and acidic residues" evidence="7">
    <location>
        <begin position="2610"/>
        <end position="2622"/>
    </location>
</feature>
<feature type="compositionally biased region" description="Basic residues" evidence="7">
    <location>
        <begin position="2352"/>
        <end position="2367"/>
    </location>
</feature>
<feature type="compositionally biased region" description="Basic and acidic residues" evidence="7">
    <location>
        <begin position="2442"/>
        <end position="2451"/>
    </location>
</feature>
<feature type="compositionally biased region" description="Basic and acidic residues" evidence="7">
    <location>
        <begin position="1748"/>
        <end position="1780"/>
    </location>
</feature>
<feature type="region of interest" description="Disordered" evidence="7">
    <location>
        <begin position="87"/>
        <end position="230"/>
    </location>
</feature>
<dbReference type="GO" id="GO:0043161">
    <property type="term" value="P:proteasome-mediated ubiquitin-dependent protein catabolic process"/>
    <property type="evidence" value="ECO:0007669"/>
    <property type="project" value="TreeGrafter"/>
</dbReference>
<feature type="compositionally biased region" description="Low complexity" evidence="7">
    <location>
        <begin position="1505"/>
        <end position="1520"/>
    </location>
</feature>
<feature type="region of interest" description="Disordered" evidence="7">
    <location>
        <begin position="1648"/>
        <end position="1830"/>
    </location>
</feature>
<dbReference type="Gene3D" id="3.90.1750.10">
    <property type="entry name" value="Hect, E3 ligase catalytic domains"/>
    <property type="match status" value="3"/>
</dbReference>
<dbReference type="RefSeq" id="XP_003881531.1">
    <property type="nucleotide sequence ID" value="XM_003881482.1"/>
</dbReference>
<feature type="compositionally biased region" description="Basic and acidic residues" evidence="7">
    <location>
        <begin position="2266"/>
        <end position="2288"/>
    </location>
</feature>
<feature type="region of interest" description="Disordered" evidence="7">
    <location>
        <begin position="2748"/>
        <end position="2816"/>
    </location>
</feature>
<feature type="compositionally biased region" description="Low complexity" evidence="7">
    <location>
        <begin position="415"/>
        <end position="432"/>
    </location>
</feature>
<feature type="region of interest" description="Disordered" evidence="7">
    <location>
        <begin position="1261"/>
        <end position="1310"/>
    </location>
</feature>
<feature type="compositionally biased region" description="Acidic residues" evidence="7">
    <location>
        <begin position="2338"/>
        <end position="2348"/>
    </location>
</feature>
<dbReference type="OrthoDB" id="409931at2759"/>
<organism evidence="9 10">
    <name type="scientific">Neospora caninum (strain Liverpool)</name>
    <dbReference type="NCBI Taxonomy" id="572307"/>
    <lineage>
        <taxon>Eukaryota</taxon>
        <taxon>Sar</taxon>
        <taxon>Alveolata</taxon>
        <taxon>Apicomplexa</taxon>
        <taxon>Conoidasida</taxon>
        <taxon>Coccidia</taxon>
        <taxon>Eucoccidiorida</taxon>
        <taxon>Eimeriorina</taxon>
        <taxon>Sarcocystidae</taxon>
        <taxon>Neospora</taxon>
    </lineage>
</organism>
<feature type="compositionally biased region" description="Low complexity" evidence="7">
    <location>
        <begin position="1184"/>
        <end position="1201"/>
    </location>
</feature>
<feature type="region of interest" description="Disordered" evidence="7">
    <location>
        <begin position="2081"/>
        <end position="2412"/>
    </location>
</feature>
<feature type="compositionally biased region" description="Basic and acidic residues" evidence="7">
    <location>
        <begin position="2130"/>
        <end position="2144"/>
    </location>
</feature>
<feature type="compositionally biased region" description="Basic and acidic residues" evidence="7">
    <location>
        <begin position="115"/>
        <end position="137"/>
    </location>
</feature>
<feature type="compositionally biased region" description="Low complexity" evidence="7">
    <location>
        <begin position="2432"/>
        <end position="2441"/>
    </location>
</feature>
<feature type="compositionally biased region" description="Basic and acidic residues" evidence="7">
    <location>
        <begin position="1202"/>
        <end position="1212"/>
    </location>
</feature>
<dbReference type="GO" id="GO:0000209">
    <property type="term" value="P:protein polyubiquitination"/>
    <property type="evidence" value="ECO:0007669"/>
    <property type="project" value="TreeGrafter"/>
</dbReference>
<feature type="region of interest" description="Disordered" evidence="7">
    <location>
        <begin position="1173"/>
        <end position="1212"/>
    </location>
</feature>
<dbReference type="InterPro" id="IPR000569">
    <property type="entry name" value="HECT_dom"/>
</dbReference>
<dbReference type="InterPro" id="IPR016024">
    <property type="entry name" value="ARM-type_fold"/>
</dbReference>
<dbReference type="OMA" id="DVQRRTM"/>
<dbReference type="InterPro" id="IPR035983">
    <property type="entry name" value="Hect_E3_ubiquitin_ligase"/>
</dbReference>
<keyword evidence="4" id="KW-0808">Transferase</keyword>
<evidence type="ECO:0000259" key="8">
    <source>
        <dbReference type="PROSITE" id="PS50237"/>
    </source>
</evidence>
<feature type="compositionally biased region" description="Low complexity" evidence="7">
    <location>
        <begin position="199"/>
        <end position="209"/>
    </location>
</feature>
<dbReference type="Gene3D" id="1.25.10.10">
    <property type="entry name" value="Leucine-rich Repeat Variant"/>
    <property type="match status" value="1"/>
</dbReference>
<feature type="region of interest" description="Disordered" evidence="7">
    <location>
        <begin position="2867"/>
        <end position="2889"/>
    </location>
</feature>
<dbReference type="SUPFAM" id="SSF48371">
    <property type="entry name" value="ARM repeat"/>
    <property type="match status" value="1"/>
</dbReference>
<feature type="compositionally biased region" description="Basic and acidic residues" evidence="7">
    <location>
        <begin position="3725"/>
        <end position="3747"/>
    </location>
</feature>
<dbReference type="GeneID" id="13440497"/>
<evidence type="ECO:0000256" key="2">
    <source>
        <dbReference type="ARBA" id="ARBA00006331"/>
    </source>
</evidence>
<dbReference type="InParanoid" id="F0VCY3"/>
<feature type="compositionally biased region" description="Basic and acidic residues" evidence="7">
    <location>
        <begin position="2153"/>
        <end position="2163"/>
    </location>
</feature>
<keyword evidence="10" id="KW-1185">Reference proteome</keyword>
<dbReference type="GO" id="GO:0061630">
    <property type="term" value="F:ubiquitin protein ligase activity"/>
    <property type="evidence" value="ECO:0007669"/>
    <property type="project" value="UniProtKB-EC"/>
</dbReference>
<dbReference type="InterPro" id="IPR045322">
    <property type="entry name" value="HECTD1/TRIP12-like"/>
</dbReference>
<feature type="region of interest" description="Disordered" evidence="7">
    <location>
        <begin position="1110"/>
        <end position="1143"/>
    </location>
</feature>
<feature type="compositionally biased region" description="Basic and acidic residues" evidence="7">
    <location>
        <begin position="1658"/>
        <end position="1673"/>
    </location>
</feature>
<feature type="compositionally biased region" description="Low complexity" evidence="7">
    <location>
        <begin position="2237"/>
        <end position="2246"/>
    </location>
</feature>